<dbReference type="GO" id="GO:0005739">
    <property type="term" value="C:mitochondrion"/>
    <property type="evidence" value="ECO:0007669"/>
    <property type="project" value="TreeGrafter"/>
</dbReference>
<keyword evidence="6" id="KW-1185">Reference proteome</keyword>
<dbReference type="AlphaFoldDB" id="A0A9N8F3B5"/>
<gene>
    <name evidence="5" type="ORF">SEMRO_2599_G332240.1</name>
</gene>
<dbReference type="PROSITE" id="PS51384">
    <property type="entry name" value="FAD_FR"/>
    <property type="match status" value="1"/>
</dbReference>
<evidence type="ECO:0000313" key="6">
    <source>
        <dbReference type="Proteomes" id="UP001153069"/>
    </source>
</evidence>
<dbReference type="Gene3D" id="2.40.30.10">
    <property type="entry name" value="Translation factors"/>
    <property type="match status" value="1"/>
</dbReference>
<proteinExistence type="predicted"/>
<keyword evidence="2" id="KW-0520">NAD</keyword>
<evidence type="ECO:0000256" key="3">
    <source>
        <dbReference type="ARBA" id="ARBA00040516"/>
    </source>
</evidence>
<dbReference type="EMBL" id="CAICTM010002597">
    <property type="protein sequence ID" value="CAB9529715.1"/>
    <property type="molecule type" value="Genomic_DNA"/>
</dbReference>
<sequence>MTTLPASGYHVGKILARRVASPTVVVLDLEVPSSLQFQPGQWLDFVVPPYEWVGGFSTASQPEELPKITLAIKESNHPPSRWVHSQESTEIGRTVHVQVGGTCVLDTTTRQKIETQPVVFCAGGIGISPVLSMYRQWTQLLQKSNNQNPPPSSFLYSVSTEEELVFGDELVQTLLLAHNTNSSHKNRHSLCFSLTQQTAWKDSSKQDLESKGVQCRTGRFMKEFLTEADDTSAFYLCGPPAMLDEGVDLLRKRGIADTNIHFERWW</sequence>
<name>A0A9N8F3B5_9STRA</name>
<dbReference type="InterPro" id="IPR052128">
    <property type="entry name" value="Oxidoreductase_NAD-binding"/>
</dbReference>
<dbReference type="SUPFAM" id="SSF63380">
    <property type="entry name" value="Riboflavin synthase domain-like"/>
    <property type="match status" value="1"/>
</dbReference>
<dbReference type="InterPro" id="IPR017927">
    <property type="entry name" value="FAD-bd_FR_type"/>
</dbReference>
<reference evidence="5" key="1">
    <citation type="submission" date="2020-06" db="EMBL/GenBank/DDBJ databases">
        <authorList>
            <consortium name="Plant Systems Biology data submission"/>
        </authorList>
    </citation>
    <scope>NUCLEOTIDE SEQUENCE</scope>
    <source>
        <strain evidence="5">D6</strain>
    </source>
</reference>
<accession>A0A9N8F3B5</accession>
<dbReference type="GO" id="GO:0016491">
    <property type="term" value="F:oxidoreductase activity"/>
    <property type="evidence" value="ECO:0007669"/>
    <property type="project" value="UniProtKB-KW"/>
</dbReference>
<evidence type="ECO:0000256" key="2">
    <source>
        <dbReference type="ARBA" id="ARBA00023027"/>
    </source>
</evidence>
<dbReference type="InterPro" id="IPR017938">
    <property type="entry name" value="Riboflavin_synthase-like_b-brl"/>
</dbReference>
<dbReference type="InterPro" id="IPR039261">
    <property type="entry name" value="FNR_nucleotide-bd"/>
</dbReference>
<dbReference type="PANTHER" id="PTHR46505:SF1">
    <property type="entry name" value="OXIDOREDUCTASE NAD-BINDING DOMAIN-CONTAINING PROTEIN 1"/>
    <property type="match status" value="1"/>
</dbReference>
<dbReference type="SUPFAM" id="SSF52343">
    <property type="entry name" value="Ferredoxin reductase-like, C-terminal NADP-linked domain"/>
    <property type="match status" value="1"/>
</dbReference>
<protein>
    <recommendedName>
        <fullName evidence="3">Oxidoreductase NAD-binding domain-containing protein 1</fullName>
    </recommendedName>
</protein>
<dbReference type="OrthoDB" id="436496at2759"/>
<evidence type="ECO:0000259" key="4">
    <source>
        <dbReference type="PROSITE" id="PS51384"/>
    </source>
</evidence>
<evidence type="ECO:0000313" key="5">
    <source>
        <dbReference type="EMBL" id="CAB9529715.1"/>
    </source>
</evidence>
<feature type="domain" description="FAD-binding FR-type" evidence="4">
    <location>
        <begin position="7"/>
        <end position="106"/>
    </location>
</feature>
<dbReference type="PANTHER" id="PTHR46505">
    <property type="entry name" value="OXIDOREDUCTASE NAD-BINDING DOMAIN-CONTAINING PROTEIN 1"/>
    <property type="match status" value="1"/>
</dbReference>
<evidence type="ECO:0000256" key="1">
    <source>
        <dbReference type="ARBA" id="ARBA00023002"/>
    </source>
</evidence>
<dbReference type="Gene3D" id="3.40.50.80">
    <property type="entry name" value="Nucleotide-binding domain of ferredoxin-NADP reductase (FNR) module"/>
    <property type="match status" value="1"/>
</dbReference>
<keyword evidence="1" id="KW-0560">Oxidoreductase</keyword>
<dbReference type="Pfam" id="PF00175">
    <property type="entry name" value="NAD_binding_1"/>
    <property type="match status" value="1"/>
</dbReference>
<dbReference type="PRINTS" id="PR00410">
    <property type="entry name" value="PHEHYDRXLASE"/>
</dbReference>
<dbReference type="CDD" id="cd00322">
    <property type="entry name" value="FNR_like"/>
    <property type="match status" value="1"/>
</dbReference>
<organism evidence="5 6">
    <name type="scientific">Seminavis robusta</name>
    <dbReference type="NCBI Taxonomy" id="568900"/>
    <lineage>
        <taxon>Eukaryota</taxon>
        <taxon>Sar</taxon>
        <taxon>Stramenopiles</taxon>
        <taxon>Ochrophyta</taxon>
        <taxon>Bacillariophyta</taxon>
        <taxon>Bacillariophyceae</taxon>
        <taxon>Bacillariophycidae</taxon>
        <taxon>Naviculales</taxon>
        <taxon>Naviculaceae</taxon>
        <taxon>Seminavis</taxon>
    </lineage>
</organism>
<comment type="caution">
    <text evidence="5">The sequence shown here is derived from an EMBL/GenBank/DDBJ whole genome shotgun (WGS) entry which is preliminary data.</text>
</comment>
<dbReference type="InterPro" id="IPR001433">
    <property type="entry name" value="OxRdtase_FAD/NAD-bd"/>
</dbReference>
<dbReference type="Proteomes" id="UP001153069">
    <property type="component" value="Unassembled WGS sequence"/>
</dbReference>